<gene>
    <name evidence="1" type="ORF">E0H50_24200</name>
</gene>
<accession>A0A4R0IBN7</accession>
<keyword evidence="2" id="KW-1185">Reference proteome</keyword>
<organism evidence="1 2">
    <name type="scientific">Kribbella sindirgiensis</name>
    <dbReference type="NCBI Taxonomy" id="1124744"/>
    <lineage>
        <taxon>Bacteria</taxon>
        <taxon>Bacillati</taxon>
        <taxon>Actinomycetota</taxon>
        <taxon>Actinomycetes</taxon>
        <taxon>Propionibacteriales</taxon>
        <taxon>Kribbellaceae</taxon>
        <taxon>Kribbella</taxon>
    </lineage>
</organism>
<dbReference type="EMBL" id="SJKA01000008">
    <property type="protein sequence ID" value="TCC30513.1"/>
    <property type="molecule type" value="Genomic_DNA"/>
</dbReference>
<evidence type="ECO:0000313" key="2">
    <source>
        <dbReference type="Proteomes" id="UP000292695"/>
    </source>
</evidence>
<proteinExistence type="predicted"/>
<name>A0A4R0IBN7_9ACTN</name>
<comment type="caution">
    <text evidence="1">The sequence shown here is derived from an EMBL/GenBank/DDBJ whole genome shotgun (WGS) entry which is preliminary data.</text>
</comment>
<reference evidence="1 2" key="1">
    <citation type="submission" date="2019-02" db="EMBL/GenBank/DDBJ databases">
        <title>Kribbella capetownensis sp. nov. and Kribbella speibonae sp. nov., isolated from soil.</title>
        <authorList>
            <person name="Curtis S.M."/>
            <person name="Norton I."/>
            <person name="Everest G.J."/>
            <person name="Meyers P.R."/>
        </authorList>
    </citation>
    <scope>NUCLEOTIDE SEQUENCE [LARGE SCALE GENOMIC DNA]</scope>
    <source>
        <strain evidence="1 2">DSM 27082</strain>
    </source>
</reference>
<sequence>MTALEELRSGQLGEEFAKLLYRRVLIVGVRYRFPPPKGYAKWGPDAAHEAAHEYLTHAENYPRLVELAATVSDNAGLERKLTVILRNYMRASGRRTVIGKLIRRLRGLLKDDDGFVIVADGVPGEGNAALVDGPTEQYSGDPALLRAAARTVRDVTIVRWGANVPREGPVADRPSLVALSKAVLEAAGGSLPFVDLAEVVAARLSLDPNNVPGALPVEDVDELAGRGEIDAVPDAFSPEAAIGAVGVSMEDEEIARAVLEEFSEKEKLVLAWLHLKVRDISKETGLAVSTAGAVSQRVRDKLSHRLAGMGEASMERIAFAVRDAARAELGLDAL</sequence>
<dbReference type="RefSeq" id="WP_131292377.1">
    <property type="nucleotide sequence ID" value="NZ_SJKA01000008.1"/>
</dbReference>
<protein>
    <submittedName>
        <fullName evidence="1">Uncharacterized protein</fullName>
    </submittedName>
</protein>
<dbReference type="OrthoDB" id="4049570at2"/>
<dbReference type="Proteomes" id="UP000292695">
    <property type="component" value="Unassembled WGS sequence"/>
</dbReference>
<dbReference type="AlphaFoldDB" id="A0A4R0IBN7"/>
<evidence type="ECO:0000313" key="1">
    <source>
        <dbReference type="EMBL" id="TCC30513.1"/>
    </source>
</evidence>